<sequence length="287" mass="32166">MKLQKILIASLCSGSLLAVCSCSKDDIESTETRITYADLPVASQKIITENFADAYVTQAVKKNNPESDGTLYKTWLSNSFKINFDVKGSPTDIEGHQKKIPDNMVHPNILSYVNQHYSASVYIRDIDKEHYGYEVELSNDVELKFDNSGNFMSAETDNDSGEISISYSSLPKKSRIFTETHFPGITVSSVVKNKVIDSDGILYELKLSNGAEIDFDPEGNWMEVENKYHKIPSSIIPSPILLYTQQNYPVPLFVKGIKKKIYGYKTEISNGVDLKFDINGIFLGIDD</sequence>
<dbReference type="Proteomes" id="UP000256769">
    <property type="component" value="Unassembled WGS sequence"/>
</dbReference>
<keyword evidence="4" id="KW-1185">Reference proteome</keyword>
<feature type="domain" description="Putative beta-lactamase-inhibitor-like PepSY-like" evidence="2">
    <location>
        <begin position="72"/>
        <end position="152"/>
    </location>
</feature>
<dbReference type="OrthoDB" id="710080at2"/>
<protein>
    <recommendedName>
        <fullName evidence="2">Putative beta-lactamase-inhibitor-like PepSY-like domain-containing protein</fullName>
    </recommendedName>
</protein>
<evidence type="ECO:0000259" key="2">
    <source>
        <dbReference type="Pfam" id="PF11396"/>
    </source>
</evidence>
<feature type="signal peptide" evidence="1">
    <location>
        <begin position="1"/>
        <end position="18"/>
    </location>
</feature>
<dbReference type="PROSITE" id="PS51257">
    <property type="entry name" value="PROKAR_LIPOPROTEIN"/>
    <property type="match status" value="1"/>
</dbReference>
<name>A0A3D9CUT0_9FLAO</name>
<dbReference type="InterPro" id="IPR021533">
    <property type="entry name" value="PepSY-like"/>
</dbReference>
<dbReference type="AlphaFoldDB" id="A0A3D9CUT0"/>
<evidence type="ECO:0000313" key="3">
    <source>
        <dbReference type="EMBL" id="REC69494.1"/>
    </source>
</evidence>
<dbReference type="Gene3D" id="3.40.1420.30">
    <property type="match status" value="2"/>
</dbReference>
<organism evidence="3 4">
    <name type="scientific">Chryseobacterium flavum</name>
    <dbReference type="NCBI Taxonomy" id="415851"/>
    <lineage>
        <taxon>Bacteria</taxon>
        <taxon>Pseudomonadati</taxon>
        <taxon>Bacteroidota</taxon>
        <taxon>Flavobacteriia</taxon>
        <taxon>Flavobacteriales</taxon>
        <taxon>Weeksellaceae</taxon>
        <taxon>Chryseobacterium group</taxon>
        <taxon>Chryseobacterium</taxon>
    </lineage>
</organism>
<comment type="caution">
    <text evidence="3">The sequence shown here is derived from an EMBL/GenBank/DDBJ whole genome shotgun (WGS) entry which is preliminary data.</text>
</comment>
<dbReference type="Pfam" id="PF11396">
    <property type="entry name" value="PepSY_like"/>
    <property type="match status" value="2"/>
</dbReference>
<feature type="chain" id="PRO_5017739379" description="Putative beta-lactamase-inhibitor-like PepSY-like domain-containing protein" evidence="1">
    <location>
        <begin position="19"/>
        <end position="287"/>
    </location>
</feature>
<keyword evidence="1" id="KW-0732">Signal</keyword>
<dbReference type="SUPFAM" id="SSF160574">
    <property type="entry name" value="BT0923-like"/>
    <property type="match status" value="2"/>
</dbReference>
<feature type="domain" description="Putative beta-lactamase-inhibitor-like PepSY-like" evidence="2">
    <location>
        <begin position="203"/>
        <end position="283"/>
    </location>
</feature>
<accession>A0A3D9CUT0</accession>
<dbReference type="RefSeq" id="WP_115956453.1">
    <property type="nucleotide sequence ID" value="NZ_CBCRVL010000002.1"/>
</dbReference>
<reference evidence="3 4" key="1">
    <citation type="journal article" date="2007" name="Int. J. Syst. Evol. Microbiol.">
        <title>Chryseobacterium flavum sp. nov., isolated from polluted soil.</title>
        <authorList>
            <person name="Zhou Y."/>
            <person name="Dong J."/>
            <person name="Wang X."/>
            <person name="Huang X."/>
            <person name="Zhang K.Y."/>
            <person name="Zhang Y.Q."/>
            <person name="Guo Y.F."/>
            <person name="Lai R."/>
            <person name="Li W.J."/>
        </authorList>
    </citation>
    <scope>NUCLEOTIDE SEQUENCE [LARGE SCALE GENOMIC DNA]</scope>
    <source>
        <strain evidence="3 4">KCTC 12877</strain>
    </source>
</reference>
<dbReference type="EMBL" id="QNUE01000001">
    <property type="protein sequence ID" value="REC69494.1"/>
    <property type="molecule type" value="Genomic_DNA"/>
</dbReference>
<proteinExistence type="predicted"/>
<evidence type="ECO:0000256" key="1">
    <source>
        <dbReference type="SAM" id="SignalP"/>
    </source>
</evidence>
<evidence type="ECO:0000313" key="4">
    <source>
        <dbReference type="Proteomes" id="UP000256769"/>
    </source>
</evidence>
<gene>
    <name evidence="3" type="ORF">DRF59_01120</name>
</gene>